<dbReference type="Proteomes" id="UP001596135">
    <property type="component" value="Unassembled WGS sequence"/>
</dbReference>
<proteinExistence type="predicted"/>
<evidence type="ECO:0000313" key="2">
    <source>
        <dbReference type="Proteomes" id="UP001596135"/>
    </source>
</evidence>
<dbReference type="PANTHER" id="PTHR37539:SF1">
    <property type="entry name" value="ER-BOUND OXYGENASE MPAB_MPAB'_RUBBER OXYGENASE CATALYTIC DOMAIN-CONTAINING PROTEIN"/>
    <property type="match status" value="1"/>
</dbReference>
<dbReference type="PANTHER" id="PTHR37539">
    <property type="entry name" value="SECRETED PROTEIN-RELATED"/>
    <property type="match status" value="1"/>
</dbReference>
<protein>
    <recommendedName>
        <fullName evidence="3">DUF2236 domain-containing protein</fullName>
    </recommendedName>
</protein>
<reference evidence="2" key="1">
    <citation type="journal article" date="2019" name="Int. J. Syst. Evol. Microbiol.">
        <title>The Global Catalogue of Microorganisms (GCM) 10K type strain sequencing project: providing services to taxonomists for standard genome sequencing and annotation.</title>
        <authorList>
            <consortium name="The Broad Institute Genomics Platform"/>
            <consortium name="The Broad Institute Genome Sequencing Center for Infectious Disease"/>
            <person name="Wu L."/>
            <person name="Ma J."/>
        </authorList>
    </citation>
    <scope>NUCLEOTIDE SEQUENCE [LARGE SCALE GENOMIC DNA]</scope>
    <source>
        <strain evidence="2">CCUG 54522</strain>
    </source>
</reference>
<accession>A0ABW1LKQ8</accession>
<sequence length="445" mass="48949">MPSATPTPSLAELRDQVLSQRTALPQMYGGIDFDARPERFTVDPEVESQLGTALEPQRQRLLENTDQVAVIEAFTMLGDAVADAYAALLPEIGFQRLVEMLDEACDHGVEAVADAPPELRALIADMERRPEWLDMELVELGARLDRNLSAHVSPYAIRGAFVATFMNAYAALPMAMTGALGEDMAANRIKETATFFTCTVLPGALERHGPGFRAAAKVRLMHSMVRFNVLRRGKWDSSVYGVPIPQVDQMPAGLLTIFVLALNVVRSGRTEFTREEQARVELSRYRCFLLGLPEELLPGTPRGIIDALGTRQATLRKAYDDDTCGALLRATMKAYLEPDHGLRSRVHDRFERSFSKAFFVKRFLEGDDARAAEMGVALSRADRVQAVGVAVLVGGQVLAYRLAQRAPGLGDRVDRRLVHKLDVILARLGHADFASDGASYRPVGS</sequence>
<evidence type="ECO:0000313" key="1">
    <source>
        <dbReference type="EMBL" id="MFC6044033.1"/>
    </source>
</evidence>
<name>A0ABW1LKQ8_9ACTN</name>
<organism evidence="1 2">
    <name type="scientific">Nocardioides hankookensis</name>
    <dbReference type="NCBI Taxonomy" id="443157"/>
    <lineage>
        <taxon>Bacteria</taxon>
        <taxon>Bacillati</taxon>
        <taxon>Actinomycetota</taxon>
        <taxon>Actinomycetes</taxon>
        <taxon>Propionibacteriales</taxon>
        <taxon>Nocardioidaceae</taxon>
        <taxon>Nocardioides</taxon>
    </lineage>
</organism>
<dbReference type="InterPro" id="IPR037473">
    <property type="entry name" value="Lcp-like"/>
</dbReference>
<evidence type="ECO:0008006" key="3">
    <source>
        <dbReference type="Google" id="ProtNLM"/>
    </source>
</evidence>
<comment type="caution">
    <text evidence="1">The sequence shown here is derived from an EMBL/GenBank/DDBJ whole genome shotgun (WGS) entry which is preliminary data.</text>
</comment>
<dbReference type="EMBL" id="JBHSRJ010000004">
    <property type="protein sequence ID" value="MFC6044033.1"/>
    <property type="molecule type" value="Genomic_DNA"/>
</dbReference>
<dbReference type="RefSeq" id="WP_379154670.1">
    <property type="nucleotide sequence ID" value="NZ_JBHSRJ010000004.1"/>
</dbReference>
<keyword evidence="2" id="KW-1185">Reference proteome</keyword>
<gene>
    <name evidence="1" type="ORF">ACFPYL_13135</name>
</gene>